<dbReference type="AlphaFoldDB" id="A0A426Y649"/>
<feature type="region of interest" description="Disordered" evidence="1">
    <location>
        <begin position="1"/>
        <end position="28"/>
    </location>
</feature>
<feature type="non-terminal residue" evidence="2">
    <location>
        <position position="1"/>
    </location>
</feature>
<gene>
    <name evidence="2" type="ORF">B296_00053870</name>
</gene>
<evidence type="ECO:0000256" key="1">
    <source>
        <dbReference type="SAM" id="MobiDB-lite"/>
    </source>
</evidence>
<feature type="compositionally biased region" description="Basic and acidic residues" evidence="1">
    <location>
        <begin position="1"/>
        <end position="10"/>
    </location>
</feature>
<protein>
    <submittedName>
        <fullName evidence="2">Uncharacterized protein</fullName>
    </submittedName>
</protein>
<organism evidence="2 3">
    <name type="scientific">Ensete ventricosum</name>
    <name type="common">Abyssinian banana</name>
    <name type="synonym">Musa ensete</name>
    <dbReference type="NCBI Taxonomy" id="4639"/>
    <lineage>
        <taxon>Eukaryota</taxon>
        <taxon>Viridiplantae</taxon>
        <taxon>Streptophyta</taxon>
        <taxon>Embryophyta</taxon>
        <taxon>Tracheophyta</taxon>
        <taxon>Spermatophyta</taxon>
        <taxon>Magnoliopsida</taxon>
        <taxon>Liliopsida</taxon>
        <taxon>Zingiberales</taxon>
        <taxon>Musaceae</taxon>
        <taxon>Ensete</taxon>
    </lineage>
</organism>
<evidence type="ECO:0000313" key="2">
    <source>
        <dbReference type="EMBL" id="RRT47242.1"/>
    </source>
</evidence>
<feature type="region of interest" description="Disordered" evidence="1">
    <location>
        <begin position="63"/>
        <end position="86"/>
    </location>
</feature>
<reference evidence="2 3" key="1">
    <citation type="journal article" date="2014" name="Agronomy (Basel)">
        <title>A Draft Genome Sequence for Ensete ventricosum, the Drought-Tolerant Tree Against Hunger.</title>
        <authorList>
            <person name="Harrison J."/>
            <person name="Moore K.A."/>
            <person name="Paszkiewicz K."/>
            <person name="Jones T."/>
            <person name="Grant M."/>
            <person name="Ambacheew D."/>
            <person name="Muzemil S."/>
            <person name="Studholme D.J."/>
        </authorList>
    </citation>
    <scope>NUCLEOTIDE SEQUENCE [LARGE SCALE GENOMIC DNA]</scope>
</reference>
<proteinExistence type="predicted"/>
<sequence>NVASSRERMTPRGTTTPRSPAGRRGNALFTHWKTRRRLVPARGDEASPHCLVPARGYARYRPIVGDPHTGILSDRLVPPGSRNGEP</sequence>
<dbReference type="Proteomes" id="UP000287651">
    <property type="component" value="Unassembled WGS sequence"/>
</dbReference>
<dbReference type="EMBL" id="AMZH03014668">
    <property type="protein sequence ID" value="RRT47242.1"/>
    <property type="molecule type" value="Genomic_DNA"/>
</dbReference>
<accession>A0A426Y649</accession>
<comment type="caution">
    <text evidence="2">The sequence shown here is derived from an EMBL/GenBank/DDBJ whole genome shotgun (WGS) entry which is preliminary data.</text>
</comment>
<evidence type="ECO:0000313" key="3">
    <source>
        <dbReference type="Proteomes" id="UP000287651"/>
    </source>
</evidence>
<name>A0A426Y649_ENSVE</name>